<gene>
    <name evidence="1" type="ORF">LCGC14_1638750</name>
</gene>
<dbReference type="EMBL" id="LAZR01013625">
    <property type="protein sequence ID" value="KKM21109.1"/>
    <property type="molecule type" value="Genomic_DNA"/>
</dbReference>
<organism evidence="1">
    <name type="scientific">marine sediment metagenome</name>
    <dbReference type="NCBI Taxonomy" id="412755"/>
    <lineage>
        <taxon>unclassified sequences</taxon>
        <taxon>metagenomes</taxon>
        <taxon>ecological metagenomes</taxon>
    </lineage>
</organism>
<dbReference type="AlphaFoldDB" id="A0A0F9IMU1"/>
<evidence type="ECO:0000313" key="1">
    <source>
        <dbReference type="EMBL" id="KKM21109.1"/>
    </source>
</evidence>
<reference evidence="1" key="1">
    <citation type="journal article" date="2015" name="Nature">
        <title>Complex archaea that bridge the gap between prokaryotes and eukaryotes.</title>
        <authorList>
            <person name="Spang A."/>
            <person name="Saw J.H."/>
            <person name="Jorgensen S.L."/>
            <person name="Zaremba-Niedzwiedzka K."/>
            <person name="Martijn J."/>
            <person name="Lind A.E."/>
            <person name="van Eijk R."/>
            <person name="Schleper C."/>
            <person name="Guy L."/>
            <person name="Ettema T.J."/>
        </authorList>
    </citation>
    <scope>NUCLEOTIDE SEQUENCE</scope>
</reference>
<sequence length="238" mass="27148">MKNLDKHNRSFFGQSAGMFLKSTSKTEDFIFLQFIKKKENGTWEKPSNREGKTIKCSLEEIIMMLGVLSGKSKSWSTVHSYKEEKTPISVKWEGEVKVWFNVGGYPKMLTTSQIEILRLLLEHILTEKIEFATNSGKVSNTGAEVSAPTEVRKESQREKVIVNNDIQVVEELELGDGVKKIQGIIKSETERALLLQMENNNEFWFPKSTIKSQYTSGMSSKQSFIIDSWIIEKNKVLA</sequence>
<protein>
    <submittedName>
        <fullName evidence="1">Uncharacterized protein</fullName>
    </submittedName>
</protein>
<name>A0A0F9IMU1_9ZZZZ</name>
<proteinExistence type="predicted"/>
<accession>A0A0F9IMU1</accession>
<comment type="caution">
    <text evidence="1">The sequence shown here is derived from an EMBL/GenBank/DDBJ whole genome shotgun (WGS) entry which is preliminary data.</text>
</comment>